<keyword evidence="2" id="KW-1185">Reference proteome</keyword>
<evidence type="ECO:0000313" key="1">
    <source>
        <dbReference type="EMBL" id="GME79628.1"/>
    </source>
</evidence>
<gene>
    <name evidence="1" type="ORF">Amon02_000404800</name>
</gene>
<dbReference type="Proteomes" id="UP001165064">
    <property type="component" value="Unassembled WGS sequence"/>
</dbReference>
<organism evidence="1 2">
    <name type="scientific">Ambrosiozyma monospora</name>
    <name type="common">Yeast</name>
    <name type="synonym">Endomycopsis monosporus</name>
    <dbReference type="NCBI Taxonomy" id="43982"/>
    <lineage>
        <taxon>Eukaryota</taxon>
        <taxon>Fungi</taxon>
        <taxon>Dikarya</taxon>
        <taxon>Ascomycota</taxon>
        <taxon>Saccharomycotina</taxon>
        <taxon>Pichiomycetes</taxon>
        <taxon>Pichiales</taxon>
        <taxon>Pichiaceae</taxon>
        <taxon>Ambrosiozyma</taxon>
    </lineage>
</organism>
<protein>
    <submittedName>
        <fullName evidence="1">Unnamed protein product</fullName>
    </submittedName>
</protein>
<comment type="caution">
    <text evidence="1">The sequence shown here is derived from an EMBL/GenBank/DDBJ whole genome shotgun (WGS) entry which is preliminary data.</text>
</comment>
<name>A0ACB5T2M2_AMBMO</name>
<dbReference type="EMBL" id="BSXS01002673">
    <property type="protein sequence ID" value="GME79628.1"/>
    <property type="molecule type" value="Genomic_DNA"/>
</dbReference>
<accession>A0ACB5T2M2</accession>
<reference evidence="1" key="1">
    <citation type="submission" date="2023-04" db="EMBL/GenBank/DDBJ databases">
        <title>Ambrosiozyma monospora NBRC 10751.</title>
        <authorList>
            <person name="Ichikawa N."/>
            <person name="Sato H."/>
            <person name="Tonouchi N."/>
        </authorList>
    </citation>
    <scope>NUCLEOTIDE SEQUENCE</scope>
    <source>
        <strain evidence="1">NBRC 10751</strain>
    </source>
</reference>
<sequence length="75" mass="8063">MGDNKYHFNVKMACSGCSNAVNKCLTNLSGVKNVDIDLDKQSVDVTTESSLSYDDVYNTIVKSGKAVHSGMTIVT</sequence>
<proteinExistence type="predicted"/>
<evidence type="ECO:0000313" key="2">
    <source>
        <dbReference type="Proteomes" id="UP001165064"/>
    </source>
</evidence>